<evidence type="ECO:0000259" key="1">
    <source>
        <dbReference type="PROSITE" id="PS50181"/>
    </source>
</evidence>
<dbReference type="AlphaFoldDB" id="A0A2P5D0M8"/>
<dbReference type="SUPFAM" id="SSF52047">
    <property type="entry name" value="RNI-like"/>
    <property type="match status" value="1"/>
</dbReference>
<name>A0A2P5D0M8_TREOI</name>
<dbReference type="Gene3D" id="1.20.1280.50">
    <property type="match status" value="1"/>
</dbReference>
<dbReference type="InterPro" id="IPR053781">
    <property type="entry name" value="F-box_AtFBL13-like"/>
</dbReference>
<dbReference type="PANTHER" id="PTHR34145:SF28">
    <property type="entry name" value="F-BOX DOMAIN-CONTAINING PROTEIN"/>
    <property type="match status" value="1"/>
</dbReference>
<dbReference type="CDD" id="cd22160">
    <property type="entry name" value="F-box_AtFBL13-like"/>
    <property type="match status" value="1"/>
</dbReference>
<dbReference type="Proteomes" id="UP000237000">
    <property type="component" value="Unassembled WGS sequence"/>
</dbReference>
<dbReference type="Pfam" id="PF23622">
    <property type="entry name" value="LRR_At1g61320_AtMIF1"/>
    <property type="match status" value="1"/>
</dbReference>
<dbReference type="STRING" id="63057.A0A2P5D0M8"/>
<comment type="caution">
    <text evidence="2">The sequence shown here is derived from an EMBL/GenBank/DDBJ whole genome shotgun (WGS) entry which is preliminary data.</text>
</comment>
<evidence type="ECO:0000313" key="3">
    <source>
        <dbReference type="Proteomes" id="UP000237000"/>
    </source>
</evidence>
<dbReference type="InParanoid" id="A0A2P5D0M8"/>
<reference evidence="3" key="1">
    <citation type="submission" date="2016-06" db="EMBL/GenBank/DDBJ databases">
        <title>Parallel loss of symbiosis genes in relatives of nitrogen-fixing non-legume Parasponia.</title>
        <authorList>
            <person name="Van Velzen R."/>
            <person name="Holmer R."/>
            <person name="Bu F."/>
            <person name="Rutten L."/>
            <person name="Van Zeijl A."/>
            <person name="Liu W."/>
            <person name="Santuari L."/>
            <person name="Cao Q."/>
            <person name="Sharma T."/>
            <person name="Shen D."/>
            <person name="Roswanjaya Y."/>
            <person name="Wardhani T."/>
            <person name="Kalhor M.S."/>
            <person name="Jansen J."/>
            <person name="Van den Hoogen J."/>
            <person name="Gungor B."/>
            <person name="Hartog M."/>
            <person name="Hontelez J."/>
            <person name="Verver J."/>
            <person name="Yang W.-C."/>
            <person name="Schijlen E."/>
            <person name="Repin R."/>
            <person name="Schilthuizen M."/>
            <person name="Schranz E."/>
            <person name="Heidstra R."/>
            <person name="Miyata K."/>
            <person name="Fedorova E."/>
            <person name="Kohlen W."/>
            <person name="Bisseling T."/>
            <person name="Smit S."/>
            <person name="Geurts R."/>
        </authorList>
    </citation>
    <scope>NUCLEOTIDE SEQUENCE [LARGE SCALE GENOMIC DNA]</scope>
    <source>
        <strain evidence="3">cv. RG33-2</strain>
    </source>
</reference>
<feature type="domain" description="F-box" evidence="1">
    <location>
        <begin position="23"/>
        <end position="59"/>
    </location>
</feature>
<dbReference type="PANTHER" id="PTHR34145">
    <property type="entry name" value="OS02G0105600 PROTEIN"/>
    <property type="match status" value="1"/>
</dbReference>
<accession>A0A2P5D0M8</accession>
<dbReference type="InterPro" id="IPR032675">
    <property type="entry name" value="LRR_dom_sf"/>
</dbReference>
<organism evidence="2 3">
    <name type="scientific">Trema orientale</name>
    <name type="common">Charcoal tree</name>
    <name type="synonym">Celtis orientalis</name>
    <dbReference type="NCBI Taxonomy" id="63057"/>
    <lineage>
        <taxon>Eukaryota</taxon>
        <taxon>Viridiplantae</taxon>
        <taxon>Streptophyta</taxon>
        <taxon>Embryophyta</taxon>
        <taxon>Tracheophyta</taxon>
        <taxon>Spermatophyta</taxon>
        <taxon>Magnoliopsida</taxon>
        <taxon>eudicotyledons</taxon>
        <taxon>Gunneridae</taxon>
        <taxon>Pentapetalae</taxon>
        <taxon>rosids</taxon>
        <taxon>fabids</taxon>
        <taxon>Rosales</taxon>
        <taxon>Cannabaceae</taxon>
        <taxon>Trema</taxon>
    </lineage>
</organism>
<dbReference type="InterPro" id="IPR053772">
    <property type="entry name" value="At1g61320/At1g61330-like"/>
</dbReference>
<dbReference type="InterPro" id="IPR001810">
    <property type="entry name" value="F-box_dom"/>
</dbReference>
<dbReference type="EMBL" id="JXTC01000309">
    <property type="protein sequence ID" value="PON66843.1"/>
    <property type="molecule type" value="Genomic_DNA"/>
</dbReference>
<sequence>MATKRVRANFLTKKDGIQNTTAVDRISKLPDHLIHRILSFVPTIDVVRMSILSRHWRRVWYSVPSLHLCHTDHMDRFHFHSQPEQAFYKFVNKCLKHRERSARYITDSSISSLKLHIEYYRDNPALDNLSTFAIWRNIEELDLCTEPRYLYYRNCYCLPEVVLNARSLTVLKLGHLIIEGSCSISLPSVTFLSLAYVKLRDKTLYNLLLGCSAIEKFVLTRCYELSDPKISSLRLKFLEIEDDKAFETLEIEAINLESFKYDGNCEDINLSACKAIRSLSLLDIMLDDESMEDLICGFPLLESLTLYHSLNVEHIRICGQHLKNIRLDKYYEPAQKYLEITIEAPNLVSFHYKGNIKRAISIKGLDTILNGHIVIKGPYPGQEDYYDRDWYINLIRFLLKINFYWNTTVSLHVYSEEALIFPENLRKFFHSLWSNLKHLKVMTFCDLKKIPELRDALYWISPSLETLVIKKKTKGYY</sequence>
<dbReference type="FunCoup" id="A0A2P5D0M8">
    <property type="interactions" value="1299"/>
</dbReference>
<dbReference type="OrthoDB" id="1163307at2759"/>
<dbReference type="Gene3D" id="3.80.10.10">
    <property type="entry name" value="Ribonuclease Inhibitor"/>
    <property type="match status" value="1"/>
</dbReference>
<gene>
    <name evidence="2" type="ORF">TorRG33x02_267010</name>
</gene>
<dbReference type="Pfam" id="PF00646">
    <property type="entry name" value="F-box"/>
    <property type="match status" value="1"/>
</dbReference>
<dbReference type="SMART" id="SM00256">
    <property type="entry name" value="FBOX"/>
    <property type="match status" value="1"/>
</dbReference>
<dbReference type="InterPro" id="IPR036047">
    <property type="entry name" value="F-box-like_dom_sf"/>
</dbReference>
<protein>
    <submittedName>
        <fullName evidence="2">F-box domain containing protein</fullName>
    </submittedName>
</protein>
<dbReference type="PROSITE" id="PS50181">
    <property type="entry name" value="FBOX"/>
    <property type="match status" value="1"/>
</dbReference>
<dbReference type="InterPro" id="IPR055357">
    <property type="entry name" value="LRR_At1g61320_AtMIF1"/>
</dbReference>
<proteinExistence type="predicted"/>
<evidence type="ECO:0000313" key="2">
    <source>
        <dbReference type="EMBL" id="PON66843.1"/>
    </source>
</evidence>
<keyword evidence="3" id="KW-1185">Reference proteome</keyword>
<dbReference type="SUPFAM" id="SSF81383">
    <property type="entry name" value="F-box domain"/>
    <property type="match status" value="1"/>
</dbReference>